<evidence type="ECO:0000313" key="15">
    <source>
        <dbReference type="EMBL" id="GER01314.1"/>
    </source>
</evidence>
<keyword evidence="5 11" id="KW-0436">Ligase</keyword>
<dbReference type="InterPro" id="IPR008909">
    <property type="entry name" value="DALR_anticod-bd"/>
</dbReference>
<dbReference type="EC" id="6.1.1.19" evidence="11"/>
<evidence type="ECO:0000256" key="6">
    <source>
        <dbReference type="ARBA" id="ARBA00022741"/>
    </source>
</evidence>
<evidence type="ECO:0000256" key="12">
    <source>
        <dbReference type="RuleBase" id="RU363038"/>
    </source>
</evidence>
<dbReference type="Pfam" id="PF00750">
    <property type="entry name" value="tRNA-synt_1d"/>
    <property type="match status" value="1"/>
</dbReference>
<dbReference type="Gene3D" id="3.40.50.620">
    <property type="entry name" value="HUPs"/>
    <property type="match status" value="1"/>
</dbReference>
<dbReference type="InterPro" id="IPR001412">
    <property type="entry name" value="aa-tRNA-synth_I_CS"/>
</dbReference>
<dbReference type="GO" id="GO:0005737">
    <property type="term" value="C:cytoplasm"/>
    <property type="evidence" value="ECO:0007669"/>
    <property type="project" value="UniProtKB-SubCell"/>
</dbReference>
<comment type="subcellular location">
    <subcellularLocation>
        <location evidence="1 11">Cytoplasm</location>
    </subcellularLocation>
</comment>
<evidence type="ECO:0000256" key="1">
    <source>
        <dbReference type="ARBA" id="ARBA00004496"/>
    </source>
</evidence>
<evidence type="ECO:0000256" key="7">
    <source>
        <dbReference type="ARBA" id="ARBA00022840"/>
    </source>
</evidence>
<feature type="short sequence motif" description="'HIGH' region" evidence="11">
    <location>
        <begin position="131"/>
        <end position="141"/>
    </location>
</feature>
<keyword evidence="16" id="KW-1185">Reference proteome</keyword>
<keyword evidence="7 11" id="KW-0067">ATP-binding</keyword>
<keyword evidence="8 11" id="KW-0648">Protein biosynthesis</keyword>
<dbReference type="PRINTS" id="PR01038">
    <property type="entry name" value="TRNASYNTHARG"/>
</dbReference>
<feature type="domain" description="DALR anticodon binding" evidence="13">
    <location>
        <begin position="452"/>
        <end position="583"/>
    </location>
</feature>
<evidence type="ECO:0000256" key="4">
    <source>
        <dbReference type="ARBA" id="ARBA00022490"/>
    </source>
</evidence>
<dbReference type="CDD" id="cd00671">
    <property type="entry name" value="ArgRS_core"/>
    <property type="match status" value="1"/>
</dbReference>
<dbReference type="HAMAP" id="MF_00123">
    <property type="entry name" value="Arg_tRNA_synth"/>
    <property type="match status" value="1"/>
</dbReference>
<evidence type="ECO:0000256" key="9">
    <source>
        <dbReference type="ARBA" id="ARBA00023146"/>
    </source>
</evidence>
<evidence type="ECO:0000256" key="2">
    <source>
        <dbReference type="ARBA" id="ARBA00005594"/>
    </source>
</evidence>
<evidence type="ECO:0000256" key="3">
    <source>
        <dbReference type="ARBA" id="ARBA00011245"/>
    </source>
</evidence>
<evidence type="ECO:0000256" key="10">
    <source>
        <dbReference type="ARBA" id="ARBA00049339"/>
    </source>
</evidence>
<dbReference type="SUPFAM" id="SSF52374">
    <property type="entry name" value="Nucleotidylyl transferase"/>
    <property type="match status" value="1"/>
</dbReference>
<dbReference type="GO" id="GO:0006420">
    <property type="term" value="P:arginyl-tRNA aminoacylation"/>
    <property type="evidence" value="ECO:0007669"/>
    <property type="project" value="UniProtKB-UniRule"/>
</dbReference>
<dbReference type="SMART" id="SM00836">
    <property type="entry name" value="DALR_1"/>
    <property type="match status" value="1"/>
</dbReference>
<dbReference type="Gene3D" id="1.10.730.10">
    <property type="entry name" value="Isoleucyl-tRNA Synthetase, Domain 1"/>
    <property type="match status" value="1"/>
</dbReference>
<dbReference type="FunFam" id="3.40.50.620:FF:000062">
    <property type="entry name" value="Arginine--tRNA ligase"/>
    <property type="match status" value="1"/>
</dbReference>
<dbReference type="PANTHER" id="PTHR11956">
    <property type="entry name" value="ARGINYL-TRNA SYNTHETASE"/>
    <property type="match status" value="1"/>
</dbReference>
<dbReference type="SUPFAM" id="SSF47323">
    <property type="entry name" value="Anticodon-binding domain of a subclass of class I aminoacyl-tRNA synthetases"/>
    <property type="match status" value="1"/>
</dbReference>
<comment type="subunit">
    <text evidence="3 11">Monomer.</text>
</comment>
<dbReference type="Gene3D" id="3.30.1360.70">
    <property type="entry name" value="Arginyl tRNA synthetase N-terminal domain"/>
    <property type="match status" value="1"/>
</dbReference>
<evidence type="ECO:0000259" key="13">
    <source>
        <dbReference type="SMART" id="SM00836"/>
    </source>
</evidence>
<dbReference type="NCBIfam" id="TIGR00456">
    <property type="entry name" value="argS"/>
    <property type="match status" value="1"/>
</dbReference>
<dbReference type="InterPro" id="IPR035684">
    <property type="entry name" value="ArgRS_core"/>
</dbReference>
<name>A0A5A7N0W1_9PROT</name>
<dbReference type="InterPro" id="IPR014729">
    <property type="entry name" value="Rossmann-like_a/b/a_fold"/>
</dbReference>
<evidence type="ECO:0000259" key="14">
    <source>
        <dbReference type="SMART" id="SM01016"/>
    </source>
</evidence>
<dbReference type="PROSITE" id="PS00178">
    <property type="entry name" value="AA_TRNA_LIGASE_I"/>
    <property type="match status" value="1"/>
</dbReference>
<dbReference type="EMBL" id="BKCM01000009">
    <property type="protein sequence ID" value="GER01314.1"/>
    <property type="molecule type" value="Genomic_DNA"/>
</dbReference>
<comment type="similarity">
    <text evidence="2 11 12">Belongs to the class-I aminoacyl-tRNA synthetase family.</text>
</comment>
<gene>
    <name evidence="11 15" type="primary">argS</name>
    <name evidence="15" type="ORF">JCM17845_19370</name>
</gene>
<comment type="catalytic activity">
    <reaction evidence="10 11">
        <text>tRNA(Arg) + L-arginine + ATP = L-arginyl-tRNA(Arg) + AMP + diphosphate</text>
        <dbReference type="Rhea" id="RHEA:20301"/>
        <dbReference type="Rhea" id="RHEA-COMP:9658"/>
        <dbReference type="Rhea" id="RHEA-COMP:9673"/>
        <dbReference type="ChEBI" id="CHEBI:30616"/>
        <dbReference type="ChEBI" id="CHEBI:32682"/>
        <dbReference type="ChEBI" id="CHEBI:33019"/>
        <dbReference type="ChEBI" id="CHEBI:78442"/>
        <dbReference type="ChEBI" id="CHEBI:78513"/>
        <dbReference type="ChEBI" id="CHEBI:456215"/>
        <dbReference type="EC" id="6.1.1.19"/>
    </reaction>
</comment>
<dbReference type="InterPro" id="IPR005148">
    <property type="entry name" value="Arg-tRNA-synth_N"/>
</dbReference>
<dbReference type="Pfam" id="PF05746">
    <property type="entry name" value="DALR_1"/>
    <property type="match status" value="1"/>
</dbReference>
<dbReference type="GO" id="GO:0005524">
    <property type="term" value="F:ATP binding"/>
    <property type="evidence" value="ECO:0007669"/>
    <property type="project" value="UniProtKB-UniRule"/>
</dbReference>
<comment type="caution">
    <text evidence="15">The sequence shown here is derived from an EMBL/GenBank/DDBJ whole genome shotgun (WGS) entry which is preliminary data.</text>
</comment>
<dbReference type="SUPFAM" id="SSF55190">
    <property type="entry name" value="Arginyl-tRNA synthetase (ArgRS), N-terminal 'additional' domain"/>
    <property type="match status" value="1"/>
</dbReference>
<sequence>MNVFAYFKTLLDAAIKSAQADGALPGDLDLHAVTVEPPRDPAHGDVASNAALVLAKPAGRNPRAIAEDLAALLRENDDVVAAEIAGPGFINLRFADDFWLARIPDVLKEGVGYGAGVAIEGQKVNVEYVSANPTGPMHVGHVRGAVVGDALANLLEKAGYAVTREYYINDAGAQIDVLARSVYRRYCEARGRDMGAIPEGLYPGDYLIGVGEKLADIHGDAWLDQPEDVWMQPIRDFATEAMMDMIRDDLAALGISHEVFFSERSLHQSGRVDETLNWLEKEGFVYEGVLEPPKGKTPEDWEPRPQTLFRASQFGDDVDRPLKKSDGSYTYFAADIAYHYDKFVRGFNHMVLVLGADHAGYAKRMEAAVKAISGGKAFYDVRFCQLVRLFRGGEPVKMSKRAGTFITLREVVDEVGAGAVRFMMLMRKNDATLDFDFAKVKEQSRDNAVFYVQYAHARVQSAVRKACEAFPDMAADDAALLDADLSLLKTESEIALIKRVAAWPRLVETAAIAHEPHRVAFYLYDLASEFHSLYNQGNDRPERRFIIEGNESLTRARVALIRTVAVVLASGLAVLGVEPLDEMH</sequence>
<dbReference type="InterPro" id="IPR009080">
    <property type="entry name" value="tRNAsynth_Ia_anticodon-bd"/>
</dbReference>
<protein>
    <recommendedName>
        <fullName evidence="11">Arginine--tRNA ligase</fullName>
        <ecNumber evidence="11">6.1.1.19</ecNumber>
    </recommendedName>
    <alternativeName>
        <fullName evidence="11">Arginyl-tRNA synthetase</fullName>
        <shortName evidence="11">ArgRS</shortName>
    </alternativeName>
</protein>
<evidence type="ECO:0000256" key="11">
    <source>
        <dbReference type="HAMAP-Rule" id="MF_00123"/>
    </source>
</evidence>
<dbReference type="Proteomes" id="UP000325187">
    <property type="component" value="Unassembled WGS sequence"/>
</dbReference>
<dbReference type="GO" id="GO:0004814">
    <property type="term" value="F:arginine-tRNA ligase activity"/>
    <property type="evidence" value="ECO:0007669"/>
    <property type="project" value="UniProtKB-UniRule"/>
</dbReference>
<proteinExistence type="inferred from homology"/>
<dbReference type="AlphaFoldDB" id="A0A5A7N0W1"/>
<accession>A0A5A7N0W1</accession>
<dbReference type="InterPro" id="IPR036695">
    <property type="entry name" value="Arg-tRNA-synth_N_sf"/>
</dbReference>
<feature type="domain" description="Arginyl tRNA synthetase N-terminal" evidence="14">
    <location>
        <begin position="5"/>
        <end position="94"/>
    </location>
</feature>
<dbReference type="PANTHER" id="PTHR11956:SF5">
    <property type="entry name" value="ARGININE--TRNA LIGASE, CYTOPLASMIC"/>
    <property type="match status" value="1"/>
</dbReference>
<evidence type="ECO:0000256" key="5">
    <source>
        <dbReference type="ARBA" id="ARBA00022598"/>
    </source>
</evidence>
<reference evidence="15 16" key="1">
    <citation type="submission" date="2019-09" db="EMBL/GenBank/DDBJ databases">
        <title>NBRP : Genome information of microbial organism related human and environment.</title>
        <authorList>
            <person name="Hattori M."/>
            <person name="Oshima K."/>
            <person name="Inaba H."/>
            <person name="Suda W."/>
            <person name="Sakamoto M."/>
            <person name="Iino T."/>
            <person name="Kitahara M."/>
            <person name="Oshida Y."/>
            <person name="Iida T."/>
            <person name="Kudo T."/>
            <person name="Itoh T."/>
            <person name="Ohkuma M."/>
        </authorList>
    </citation>
    <scope>NUCLEOTIDE SEQUENCE [LARGE SCALE GENOMIC DNA]</scope>
    <source>
        <strain evidence="15 16">Mie-1</strain>
    </source>
</reference>
<dbReference type="RefSeq" id="WP_150002462.1">
    <property type="nucleotide sequence ID" value="NZ_BKCM01000009.1"/>
</dbReference>
<dbReference type="SMART" id="SM01016">
    <property type="entry name" value="Arg_tRNA_synt_N"/>
    <property type="match status" value="1"/>
</dbReference>
<keyword evidence="9 11" id="KW-0030">Aminoacyl-tRNA synthetase</keyword>
<keyword evidence="6 11" id="KW-0547">Nucleotide-binding</keyword>
<dbReference type="InterPro" id="IPR001278">
    <property type="entry name" value="Arg-tRNA-ligase"/>
</dbReference>
<keyword evidence="4 11" id="KW-0963">Cytoplasm</keyword>
<evidence type="ECO:0000313" key="16">
    <source>
        <dbReference type="Proteomes" id="UP000325187"/>
    </source>
</evidence>
<dbReference type="Pfam" id="PF03485">
    <property type="entry name" value="Arg_tRNA_synt_N"/>
    <property type="match status" value="1"/>
</dbReference>
<evidence type="ECO:0000256" key="8">
    <source>
        <dbReference type="ARBA" id="ARBA00022917"/>
    </source>
</evidence>
<organism evidence="15 16">
    <name type="scientific">Iodidimonas gelatinilytica</name>
    <dbReference type="NCBI Taxonomy" id="1236966"/>
    <lineage>
        <taxon>Bacteria</taxon>
        <taxon>Pseudomonadati</taxon>
        <taxon>Pseudomonadota</taxon>
        <taxon>Alphaproteobacteria</taxon>
        <taxon>Iodidimonadales</taxon>
        <taxon>Iodidimonadaceae</taxon>
        <taxon>Iodidimonas</taxon>
    </lineage>
</organism>